<protein>
    <submittedName>
        <fullName evidence="6">LysR family transcriptional regulator</fullName>
    </submittedName>
</protein>
<organism evidence="6 7">
    <name type="scientific">Azospirillum doebereinerae</name>
    <dbReference type="NCBI Taxonomy" id="92933"/>
    <lineage>
        <taxon>Bacteria</taxon>
        <taxon>Pseudomonadati</taxon>
        <taxon>Pseudomonadota</taxon>
        <taxon>Alphaproteobacteria</taxon>
        <taxon>Rhodospirillales</taxon>
        <taxon>Azospirillaceae</taxon>
        <taxon>Azospirillum</taxon>
    </lineage>
</organism>
<dbReference type="PANTHER" id="PTHR30118">
    <property type="entry name" value="HTH-TYPE TRANSCRIPTIONAL REGULATOR LEUO-RELATED"/>
    <property type="match status" value="1"/>
</dbReference>
<feature type="domain" description="HTH lysR-type" evidence="5">
    <location>
        <begin position="1"/>
        <end position="58"/>
    </location>
</feature>
<dbReference type="GO" id="GO:0003700">
    <property type="term" value="F:DNA-binding transcription factor activity"/>
    <property type="evidence" value="ECO:0007669"/>
    <property type="project" value="InterPro"/>
</dbReference>
<dbReference type="PROSITE" id="PS50931">
    <property type="entry name" value="HTH_LYSR"/>
    <property type="match status" value="1"/>
</dbReference>
<keyword evidence="2" id="KW-0805">Transcription regulation</keyword>
<comment type="similarity">
    <text evidence="1">Belongs to the LysR transcriptional regulatory family.</text>
</comment>
<reference evidence="6 7" key="1">
    <citation type="submission" date="2018-12" db="EMBL/GenBank/DDBJ databases">
        <authorList>
            <person name="Yang Y."/>
        </authorList>
    </citation>
    <scope>NUCLEOTIDE SEQUENCE [LARGE SCALE GENOMIC DNA]</scope>
    <source>
        <strain evidence="6 7">GSF71</strain>
    </source>
</reference>
<evidence type="ECO:0000256" key="3">
    <source>
        <dbReference type="ARBA" id="ARBA00023125"/>
    </source>
</evidence>
<dbReference type="InterPro" id="IPR036388">
    <property type="entry name" value="WH-like_DNA-bd_sf"/>
</dbReference>
<dbReference type="GO" id="GO:0003677">
    <property type="term" value="F:DNA binding"/>
    <property type="evidence" value="ECO:0007669"/>
    <property type="project" value="UniProtKB-KW"/>
</dbReference>
<dbReference type="Gene3D" id="1.10.10.10">
    <property type="entry name" value="Winged helix-like DNA-binding domain superfamily/Winged helix DNA-binding domain"/>
    <property type="match status" value="1"/>
</dbReference>
<dbReference type="PANTHER" id="PTHR30118:SF15">
    <property type="entry name" value="TRANSCRIPTIONAL REGULATORY PROTEIN"/>
    <property type="match status" value="1"/>
</dbReference>
<evidence type="ECO:0000313" key="7">
    <source>
        <dbReference type="Proteomes" id="UP000280346"/>
    </source>
</evidence>
<keyword evidence="7" id="KW-1185">Reference proteome</keyword>
<dbReference type="InterPro" id="IPR000847">
    <property type="entry name" value="LysR_HTH_N"/>
</dbReference>
<dbReference type="InterPro" id="IPR036390">
    <property type="entry name" value="WH_DNA-bd_sf"/>
</dbReference>
<dbReference type="RefSeq" id="WP_127002661.1">
    <property type="nucleotide sequence ID" value="NZ_CP173190.1"/>
</dbReference>
<dbReference type="SUPFAM" id="SSF46785">
    <property type="entry name" value="Winged helix' DNA-binding domain"/>
    <property type="match status" value="1"/>
</dbReference>
<dbReference type="Pfam" id="PF03466">
    <property type="entry name" value="LysR_substrate"/>
    <property type="match status" value="1"/>
</dbReference>
<evidence type="ECO:0000256" key="1">
    <source>
        <dbReference type="ARBA" id="ARBA00009437"/>
    </source>
</evidence>
<dbReference type="Proteomes" id="UP000280346">
    <property type="component" value="Unassembled WGS sequence"/>
</dbReference>
<proteinExistence type="inferred from homology"/>
<comment type="caution">
    <text evidence="6">The sequence shown here is derived from an EMBL/GenBank/DDBJ whole genome shotgun (WGS) entry which is preliminary data.</text>
</comment>
<keyword evidence="3" id="KW-0238">DNA-binding</keyword>
<evidence type="ECO:0000256" key="4">
    <source>
        <dbReference type="ARBA" id="ARBA00023163"/>
    </source>
</evidence>
<dbReference type="EMBL" id="RZIJ01000023">
    <property type="protein sequence ID" value="RUQ66109.1"/>
    <property type="molecule type" value="Genomic_DNA"/>
</dbReference>
<dbReference type="InterPro" id="IPR050389">
    <property type="entry name" value="LysR-type_TF"/>
</dbReference>
<dbReference type="Pfam" id="PF00126">
    <property type="entry name" value="HTH_1"/>
    <property type="match status" value="1"/>
</dbReference>
<dbReference type="Gene3D" id="3.40.190.10">
    <property type="entry name" value="Periplasmic binding protein-like II"/>
    <property type="match status" value="2"/>
</dbReference>
<sequence length="303" mass="32219">MDLGLLLALDALLTEGSVTRAAERMNLSPPAMSRTLARIRAAVGDPILVRAGRSMVPTPRAEAMRERVRSLVAEAQSLLRPDRLDLSALERRFTLRSGVAGLFAAPLLAALRHRAPAVALRFVGEGDEAVDPLRDGQIDLDIGVIGPMGPEVRVQTLYRERFVGVVRAGHPLLDGSPLTADRFAACGHVCASRRGKARGPIDDALDRLGLTRRVDLVTPDVHAALSAAVQSDLVAAVPQGMARHAVTLGLPVAVFPLPVETPSVAVAQAWHPRQDGDPAHRFLRETVLAVARRLSAEPSPAGG</sequence>
<gene>
    <name evidence="6" type="ORF">EJ913_24000</name>
</gene>
<evidence type="ECO:0000259" key="5">
    <source>
        <dbReference type="PROSITE" id="PS50931"/>
    </source>
</evidence>
<keyword evidence="4" id="KW-0804">Transcription</keyword>
<accession>A0A433J306</accession>
<dbReference type="AlphaFoldDB" id="A0A433J306"/>
<dbReference type="InterPro" id="IPR005119">
    <property type="entry name" value="LysR_subst-bd"/>
</dbReference>
<evidence type="ECO:0000313" key="6">
    <source>
        <dbReference type="EMBL" id="RUQ66109.1"/>
    </source>
</evidence>
<name>A0A433J306_9PROT</name>
<dbReference type="OrthoDB" id="9774011at2"/>
<dbReference type="CDD" id="cd08460">
    <property type="entry name" value="PBP2_DntR_like_1"/>
    <property type="match status" value="1"/>
</dbReference>
<evidence type="ECO:0000256" key="2">
    <source>
        <dbReference type="ARBA" id="ARBA00023015"/>
    </source>
</evidence>
<dbReference type="SUPFAM" id="SSF53850">
    <property type="entry name" value="Periplasmic binding protein-like II"/>
    <property type="match status" value="1"/>
</dbReference>